<feature type="region of interest" description="Disordered" evidence="1">
    <location>
        <begin position="18"/>
        <end position="43"/>
    </location>
</feature>
<feature type="compositionally biased region" description="Basic and acidic residues" evidence="1">
    <location>
        <begin position="27"/>
        <end position="43"/>
    </location>
</feature>
<protein>
    <submittedName>
        <fullName evidence="2">Uncharacterized protein</fullName>
    </submittedName>
</protein>
<dbReference type="Proteomes" id="UP000243499">
    <property type="component" value="Chromosome 2"/>
</dbReference>
<reference evidence="2" key="1">
    <citation type="submission" date="2018-04" db="EMBL/GenBank/DDBJ databases">
        <title>WGS assembly of Panicum hallii.</title>
        <authorList>
            <person name="Lovell J."/>
            <person name="Jenkins J."/>
            <person name="Lowry D."/>
            <person name="Mamidi S."/>
            <person name="Sreedasyam A."/>
            <person name="Weng X."/>
            <person name="Barry K."/>
            <person name="Bonette J."/>
            <person name="Campitelli B."/>
            <person name="Daum C."/>
            <person name="Gordon S."/>
            <person name="Gould B."/>
            <person name="Lipzen A."/>
            <person name="Macqueen A."/>
            <person name="Palacio-Mejia J."/>
            <person name="Plott C."/>
            <person name="Shakirov E."/>
            <person name="Shu S."/>
            <person name="Yoshinaga Y."/>
            <person name="Zane M."/>
            <person name="Rokhsar D."/>
            <person name="Grimwood J."/>
            <person name="Schmutz J."/>
            <person name="Juenger T."/>
        </authorList>
    </citation>
    <scope>NUCLEOTIDE SEQUENCE [LARGE SCALE GENOMIC DNA]</scope>
    <source>
        <strain evidence="2">FIL2</strain>
    </source>
</reference>
<evidence type="ECO:0000256" key="1">
    <source>
        <dbReference type="SAM" id="MobiDB-lite"/>
    </source>
</evidence>
<accession>A0A2T8KQI2</accession>
<gene>
    <name evidence="2" type="ORF">PAHAL_2G264900</name>
</gene>
<name>A0A2T8KQI2_9POAL</name>
<organism evidence="2">
    <name type="scientific">Panicum hallii</name>
    <dbReference type="NCBI Taxonomy" id="206008"/>
    <lineage>
        <taxon>Eukaryota</taxon>
        <taxon>Viridiplantae</taxon>
        <taxon>Streptophyta</taxon>
        <taxon>Embryophyta</taxon>
        <taxon>Tracheophyta</taxon>
        <taxon>Spermatophyta</taxon>
        <taxon>Magnoliopsida</taxon>
        <taxon>Liliopsida</taxon>
        <taxon>Poales</taxon>
        <taxon>Poaceae</taxon>
        <taxon>PACMAD clade</taxon>
        <taxon>Panicoideae</taxon>
        <taxon>Panicodae</taxon>
        <taxon>Paniceae</taxon>
        <taxon>Panicinae</taxon>
        <taxon>Panicum</taxon>
        <taxon>Panicum sect. Panicum</taxon>
    </lineage>
</organism>
<dbReference type="AlphaFoldDB" id="A0A2T8KQI2"/>
<dbReference type="Gramene" id="PVH64424">
    <property type="protein sequence ID" value="PVH64424"/>
    <property type="gene ID" value="PAHAL_2G264900"/>
</dbReference>
<dbReference type="EMBL" id="CM008047">
    <property type="protein sequence ID" value="PVH64424.1"/>
    <property type="molecule type" value="Genomic_DNA"/>
</dbReference>
<sequence>MRRRLRLRWRGRITAACTRSRAAQSAGKEEPVAVAAAERHGADATKAEAMVAAARRTLPQAEEAEQAPLLDATAQPAPYAGASFLVAAPDPSALLIPVLLLKARGRGARPRVRAPVDERARCRRLRQHELRASRETSRRASELPRMHVDLEI</sequence>
<proteinExistence type="predicted"/>
<evidence type="ECO:0000313" key="2">
    <source>
        <dbReference type="EMBL" id="PVH64424.1"/>
    </source>
</evidence>